<protein>
    <recommendedName>
        <fullName evidence="4">Nuclear transport factor 2 family protein</fullName>
    </recommendedName>
</protein>
<dbReference type="AlphaFoldDB" id="A0A328AA39"/>
<feature type="chain" id="PRO_5016245365" description="Nuclear transport factor 2 family protein" evidence="1">
    <location>
        <begin position="21"/>
        <end position="160"/>
    </location>
</feature>
<evidence type="ECO:0000313" key="2">
    <source>
        <dbReference type="EMBL" id="RAK51267.1"/>
    </source>
</evidence>
<dbReference type="InterPro" id="IPR039437">
    <property type="entry name" value="FrzH/put_lumazine-bd"/>
</dbReference>
<gene>
    <name evidence="2" type="ORF">DJ018_15070</name>
</gene>
<dbReference type="RefSeq" id="WP_111515802.1">
    <property type="nucleotide sequence ID" value="NZ_QFYR01000004.1"/>
</dbReference>
<name>A0A328AA39_9CAUL</name>
<sequence length="160" mass="17376">MRPLAATLAALALVAGPALAAPKPDPANAEVLAVVDRFFAGLKAGDWTSVEGLLIPEGTINVQRTLPDGGNHHRVLTFRAWLDSLAGKPGFEEQYWSPTVLRRGPIAVVWAPYEVHTPQDRHCGIDSFDLVQKDGTWKIANLMWTSEPDACEALGWKPKG</sequence>
<dbReference type="Proteomes" id="UP000249725">
    <property type="component" value="Unassembled WGS sequence"/>
</dbReference>
<evidence type="ECO:0000313" key="3">
    <source>
        <dbReference type="Proteomes" id="UP000249725"/>
    </source>
</evidence>
<keyword evidence="3" id="KW-1185">Reference proteome</keyword>
<comment type="caution">
    <text evidence="2">The sequence shown here is derived from an EMBL/GenBank/DDBJ whole genome shotgun (WGS) entry which is preliminary data.</text>
</comment>
<accession>A0A328AA39</accession>
<dbReference type="Gene3D" id="3.10.450.50">
    <property type="match status" value="1"/>
</dbReference>
<feature type="signal peptide" evidence="1">
    <location>
        <begin position="1"/>
        <end position="20"/>
    </location>
</feature>
<dbReference type="OrthoDB" id="117186at2"/>
<evidence type="ECO:0008006" key="4">
    <source>
        <dbReference type="Google" id="ProtNLM"/>
    </source>
</evidence>
<dbReference type="SUPFAM" id="SSF54427">
    <property type="entry name" value="NTF2-like"/>
    <property type="match status" value="1"/>
</dbReference>
<dbReference type="Pfam" id="PF12893">
    <property type="entry name" value="Lumazine_bd_2"/>
    <property type="match status" value="1"/>
</dbReference>
<reference evidence="3" key="1">
    <citation type="submission" date="2018-05" db="EMBL/GenBank/DDBJ databases">
        <authorList>
            <person name="Li X."/>
        </authorList>
    </citation>
    <scope>NUCLEOTIDE SEQUENCE [LARGE SCALE GENOMIC DNA]</scope>
    <source>
        <strain evidence="3">YIM 73061</strain>
    </source>
</reference>
<dbReference type="InterPro" id="IPR032710">
    <property type="entry name" value="NTF2-like_dom_sf"/>
</dbReference>
<organism evidence="2 3">
    <name type="scientific">Phenylobacterium deserti</name>
    <dbReference type="NCBI Taxonomy" id="1914756"/>
    <lineage>
        <taxon>Bacteria</taxon>
        <taxon>Pseudomonadati</taxon>
        <taxon>Pseudomonadota</taxon>
        <taxon>Alphaproteobacteria</taxon>
        <taxon>Caulobacterales</taxon>
        <taxon>Caulobacteraceae</taxon>
        <taxon>Phenylobacterium</taxon>
    </lineage>
</organism>
<proteinExistence type="predicted"/>
<dbReference type="EMBL" id="QFYR01000004">
    <property type="protein sequence ID" value="RAK51267.1"/>
    <property type="molecule type" value="Genomic_DNA"/>
</dbReference>
<keyword evidence="1" id="KW-0732">Signal</keyword>
<evidence type="ECO:0000256" key="1">
    <source>
        <dbReference type="SAM" id="SignalP"/>
    </source>
</evidence>